<evidence type="ECO:0000313" key="2">
    <source>
        <dbReference type="EMBL" id="CAI0397040.1"/>
    </source>
</evidence>
<feature type="compositionally biased region" description="Polar residues" evidence="1">
    <location>
        <begin position="206"/>
        <end position="218"/>
    </location>
</feature>
<proteinExistence type="predicted"/>
<keyword evidence="3" id="KW-1185">Reference proteome</keyword>
<gene>
    <name evidence="2" type="ORF">LITE_LOCUS9389</name>
</gene>
<name>A0AAV0IL37_9ROSI</name>
<reference evidence="2" key="1">
    <citation type="submission" date="2022-08" db="EMBL/GenBank/DDBJ databases">
        <authorList>
            <person name="Gutierrez-Valencia J."/>
        </authorList>
    </citation>
    <scope>NUCLEOTIDE SEQUENCE</scope>
</reference>
<feature type="compositionally biased region" description="Polar residues" evidence="1">
    <location>
        <begin position="132"/>
        <end position="144"/>
    </location>
</feature>
<feature type="compositionally biased region" description="Polar residues" evidence="1">
    <location>
        <begin position="58"/>
        <end position="84"/>
    </location>
</feature>
<feature type="compositionally biased region" description="Polar residues" evidence="1">
    <location>
        <begin position="1"/>
        <end position="29"/>
    </location>
</feature>
<feature type="compositionally biased region" description="Low complexity" evidence="1">
    <location>
        <begin position="191"/>
        <end position="200"/>
    </location>
</feature>
<feature type="region of interest" description="Disordered" evidence="1">
    <location>
        <begin position="513"/>
        <end position="563"/>
    </location>
</feature>
<feature type="region of interest" description="Disordered" evidence="1">
    <location>
        <begin position="189"/>
        <end position="276"/>
    </location>
</feature>
<protein>
    <submittedName>
        <fullName evidence="2">Uncharacterized protein</fullName>
    </submittedName>
</protein>
<evidence type="ECO:0000256" key="1">
    <source>
        <dbReference type="SAM" id="MobiDB-lite"/>
    </source>
</evidence>
<dbReference type="AlphaFoldDB" id="A0AAV0IL37"/>
<feature type="compositionally biased region" description="Low complexity" evidence="1">
    <location>
        <begin position="117"/>
        <end position="126"/>
    </location>
</feature>
<sequence length="563" mass="59960">MSESRPQQPIASQKPGSQPVNNTSLSPANFATVPSEVNSSDSDATVFANTPAVADTPAVSNTPAGESSTSSAAGPAGESSTSSAAGPARKVERYTLLRWQPPALYPRIVGKMSCSLQRRPQQSTPPTRRHQNPPSAASSQSNRPSAAGPAGESSTSSAAGPARKVERYTLPRWQPPALYPRIVGKMSCSLPRRPQQSTPPTRRHQNPPSAASSQSNRPSAAAVDGPISGSGNIPLQNSVAPTNRSKLQRYKLPPLHPRQPPLPPANLRRPPAHRNRPKHQLQLIVHGSETRGICILSKFCLQLKDGNLPKRAKYSPALANEDRLVIGCDGIPQLRGTLKDHARTDDVAGTGSSMTGSTEGPSLAVEGQHNAGAETTKMTKDLPSLLDSVGEEEHPREGEQHAGAGLVNMDISLEVEVQQHAGAETTNTTKDLPSLLDSIREEEPPLEGQQHAGAELVDMDISLEVKVQQHAGAETTNTTKDLLSLLDSVREEEPSLEGQQRAGAELVDMDLSPEEEGQQHAGAETTKTTKDLLSLLDSVREEEPPLEGQQHAGAELVDTDLHL</sequence>
<organism evidence="2 3">
    <name type="scientific">Linum tenue</name>
    <dbReference type="NCBI Taxonomy" id="586396"/>
    <lineage>
        <taxon>Eukaryota</taxon>
        <taxon>Viridiplantae</taxon>
        <taxon>Streptophyta</taxon>
        <taxon>Embryophyta</taxon>
        <taxon>Tracheophyta</taxon>
        <taxon>Spermatophyta</taxon>
        <taxon>Magnoliopsida</taxon>
        <taxon>eudicotyledons</taxon>
        <taxon>Gunneridae</taxon>
        <taxon>Pentapetalae</taxon>
        <taxon>rosids</taxon>
        <taxon>fabids</taxon>
        <taxon>Malpighiales</taxon>
        <taxon>Linaceae</taxon>
        <taxon>Linum</taxon>
    </lineage>
</organism>
<feature type="compositionally biased region" description="Pro residues" evidence="1">
    <location>
        <begin position="254"/>
        <end position="264"/>
    </location>
</feature>
<dbReference type="EMBL" id="CAMGYJ010000004">
    <property type="protein sequence ID" value="CAI0397040.1"/>
    <property type="molecule type" value="Genomic_DNA"/>
</dbReference>
<feature type="region of interest" description="Disordered" evidence="1">
    <location>
        <begin position="108"/>
        <end position="168"/>
    </location>
</feature>
<feature type="region of interest" description="Disordered" evidence="1">
    <location>
        <begin position="342"/>
        <end position="365"/>
    </location>
</feature>
<feature type="region of interest" description="Disordered" evidence="1">
    <location>
        <begin position="1"/>
        <end position="88"/>
    </location>
</feature>
<dbReference type="Proteomes" id="UP001154282">
    <property type="component" value="Unassembled WGS sequence"/>
</dbReference>
<feature type="compositionally biased region" description="Low complexity" evidence="1">
    <location>
        <begin position="349"/>
        <end position="358"/>
    </location>
</feature>
<evidence type="ECO:0000313" key="3">
    <source>
        <dbReference type="Proteomes" id="UP001154282"/>
    </source>
</evidence>
<comment type="caution">
    <text evidence="2">The sequence shown here is derived from an EMBL/GenBank/DDBJ whole genome shotgun (WGS) entry which is preliminary data.</text>
</comment>
<accession>A0AAV0IL37</accession>
<feature type="compositionally biased region" description="Polar residues" evidence="1">
    <location>
        <begin position="229"/>
        <end position="245"/>
    </location>
</feature>